<reference evidence="5 6" key="1">
    <citation type="submission" date="2018-11" db="EMBL/GenBank/DDBJ databases">
        <title>Sequencing the genomes of 1000 actinobacteria strains.</title>
        <authorList>
            <person name="Klenk H.-P."/>
        </authorList>
    </citation>
    <scope>NUCLEOTIDE SEQUENCE [LARGE SCALE GENOMIC DNA]</scope>
    <source>
        <strain evidence="5 6">DSM 14012</strain>
    </source>
</reference>
<dbReference type="InterPro" id="IPR036188">
    <property type="entry name" value="FAD/NAD-bd_sf"/>
</dbReference>
<dbReference type="PRINTS" id="PR00420">
    <property type="entry name" value="RNGMNOXGNASE"/>
</dbReference>
<dbReference type="AlphaFoldDB" id="A0A3N2BZ09"/>
<dbReference type="InterPro" id="IPR050641">
    <property type="entry name" value="RIFMO-like"/>
</dbReference>
<comment type="cofactor">
    <cofactor evidence="1">
        <name>FAD</name>
        <dbReference type="ChEBI" id="CHEBI:57692"/>
    </cofactor>
</comment>
<dbReference type="Gene3D" id="3.50.50.60">
    <property type="entry name" value="FAD/NAD(P)-binding domain"/>
    <property type="match status" value="1"/>
</dbReference>
<evidence type="ECO:0000256" key="3">
    <source>
        <dbReference type="ARBA" id="ARBA00022827"/>
    </source>
</evidence>
<protein>
    <submittedName>
        <fullName evidence="5">2-polyprenyl-6-methoxyphenol hydroxylase-like FAD-dependent oxidoreductase</fullName>
    </submittedName>
</protein>
<evidence type="ECO:0000259" key="4">
    <source>
        <dbReference type="Pfam" id="PF01494"/>
    </source>
</evidence>
<dbReference type="PANTHER" id="PTHR43004">
    <property type="entry name" value="TRK SYSTEM POTASSIUM UPTAKE PROTEIN"/>
    <property type="match status" value="1"/>
</dbReference>
<evidence type="ECO:0000256" key="2">
    <source>
        <dbReference type="ARBA" id="ARBA00022630"/>
    </source>
</evidence>
<name>A0A3N2BZ09_9MICO</name>
<dbReference type="Gene3D" id="3.40.30.120">
    <property type="match status" value="1"/>
</dbReference>
<dbReference type="Proteomes" id="UP000266915">
    <property type="component" value="Unassembled WGS sequence"/>
</dbReference>
<dbReference type="GO" id="GO:0016709">
    <property type="term" value="F:oxidoreductase activity, acting on paired donors, with incorporation or reduction of molecular oxygen, NAD(P)H as one donor, and incorporation of one atom of oxygen"/>
    <property type="evidence" value="ECO:0007669"/>
    <property type="project" value="UniProtKB-ARBA"/>
</dbReference>
<gene>
    <name evidence="5" type="ORF">EDD42_0508</name>
</gene>
<evidence type="ECO:0000313" key="5">
    <source>
        <dbReference type="EMBL" id="ROR80467.1"/>
    </source>
</evidence>
<feature type="domain" description="FAD-binding" evidence="4">
    <location>
        <begin position="16"/>
        <end position="347"/>
    </location>
</feature>
<dbReference type="InterPro" id="IPR002938">
    <property type="entry name" value="FAD-bd"/>
</dbReference>
<proteinExistence type="predicted"/>
<dbReference type="GO" id="GO:0071949">
    <property type="term" value="F:FAD binding"/>
    <property type="evidence" value="ECO:0007669"/>
    <property type="project" value="InterPro"/>
</dbReference>
<dbReference type="Pfam" id="PF01494">
    <property type="entry name" value="FAD_binding_3"/>
    <property type="match status" value="1"/>
</dbReference>
<evidence type="ECO:0000256" key="1">
    <source>
        <dbReference type="ARBA" id="ARBA00001974"/>
    </source>
</evidence>
<dbReference type="Pfam" id="PF21274">
    <property type="entry name" value="Rng_hyd_C"/>
    <property type="match status" value="1"/>
</dbReference>
<dbReference type="SUPFAM" id="SSF51905">
    <property type="entry name" value="FAD/NAD(P)-binding domain"/>
    <property type="match status" value="1"/>
</dbReference>
<evidence type="ECO:0000313" key="6">
    <source>
        <dbReference type="Proteomes" id="UP000266915"/>
    </source>
</evidence>
<keyword evidence="6" id="KW-1185">Reference proteome</keyword>
<comment type="caution">
    <text evidence="5">The sequence shown here is derived from an EMBL/GenBank/DDBJ whole genome shotgun (WGS) entry which is preliminary data.</text>
</comment>
<keyword evidence="2" id="KW-0285">Flavoprotein</keyword>
<dbReference type="Gene3D" id="3.30.70.2450">
    <property type="match status" value="1"/>
</dbReference>
<sequence length="511" mass="55032">MAAVASDHENGVLMHDVIISGGGPTGMMLAAELRLHGVDVLVLERDAEPSPAVRSLGLHPRSIEILDQRGILDRFSAEGTQYPGATGHFAGIVPQRPAPLDTAHDYILGLPQPVTDRLLTERAVELGAELRRGSGLVGLEQDDDGVAVELDDGERLRARWLIGCDGGRSTVRKILGIGFPGEPAQTEWILGEIKLTLPSDEVAAIADEVRKTHRGFGIGPVSDGFFRAVAPADAPADERLATPTIEEFRVRLERFAGTDFGAHSPRWLSRFTDATRLAERYRVGRVLIAGDAAHVHPPLGGQGLNLGIQDAFNLGWKLAAELAGWAPADLLDTYATERRPVADDVLTLTRAQSVLLSPDPGPQAVRRLFSELMRFDDVARFLGERIASTGIRYDVGGPGAAVDSGSDEGSLLGRRLHDLPLADGGRLFILLHEGRGLLLDQTGTHNVTGWADRVDRIATTTPELAAPAVLLRPDGHVVWLADGREPLEPALQRWFGEPTRSGEAVRRPARG</sequence>
<dbReference type="EMBL" id="RKHL01000001">
    <property type="protein sequence ID" value="ROR80467.1"/>
    <property type="molecule type" value="Genomic_DNA"/>
</dbReference>
<accession>A0A3N2BZ09</accession>
<dbReference type="PANTHER" id="PTHR43004:SF19">
    <property type="entry name" value="BINDING MONOOXYGENASE, PUTATIVE (JCVI)-RELATED"/>
    <property type="match status" value="1"/>
</dbReference>
<keyword evidence="3" id="KW-0274">FAD</keyword>
<organism evidence="5 6">
    <name type="scientific">Plantibacter flavus</name>
    <dbReference type="NCBI Taxonomy" id="150123"/>
    <lineage>
        <taxon>Bacteria</taxon>
        <taxon>Bacillati</taxon>
        <taxon>Actinomycetota</taxon>
        <taxon>Actinomycetes</taxon>
        <taxon>Micrococcales</taxon>
        <taxon>Microbacteriaceae</taxon>
        <taxon>Plantibacter</taxon>
    </lineage>
</organism>